<reference evidence="5" key="1">
    <citation type="journal article" date="2019" name="Int. J. Syst. Evol. Microbiol.">
        <title>The Global Catalogue of Microorganisms (GCM) 10K type strain sequencing project: providing services to taxonomists for standard genome sequencing and annotation.</title>
        <authorList>
            <consortium name="The Broad Institute Genomics Platform"/>
            <consortium name="The Broad Institute Genome Sequencing Center for Infectious Disease"/>
            <person name="Wu L."/>
            <person name="Ma J."/>
        </authorList>
    </citation>
    <scope>NUCLEOTIDE SEQUENCE [LARGE SCALE GENOMIC DNA]</scope>
    <source>
        <strain evidence="5">NBRC 111756</strain>
    </source>
</reference>
<dbReference type="RefSeq" id="WP_379912148.1">
    <property type="nucleotide sequence ID" value="NZ_JBHSWE010000001.1"/>
</dbReference>
<dbReference type="EMBL" id="JBHSWE010000001">
    <property type="protein sequence ID" value="MFC6673623.1"/>
    <property type="molecule type" value="Genomic_DNA"/>
</dbReference>
<name>A0ABW2A862_9GAMM</name>
<keyword evidence="1 2" id="KW-0597">Phosphoprotein</keyword>
<accession>A0ABW2A862</accession>
<sequence length="107" mass="11790">MADLLSSWGLEVHIAYDARQALESVGQAGDAFDIVITDQTMPDLSGLDLAGQLMILQPSLPVILYTGFTEDVDEASWRSNGISAFFRKPVDTERLRQTLTELLCCRA</sequence>
<feature type="modified residue" description="4-aspartylphosphate" evidence="2">
    <location>
        <position position="38"/>
    </location>
</feature>
<evidence type="ECO:0000256" key="1">
    <source>
        <dbReference type="ARBA" id="ARBA00022553"/>
    </source>
</evidence>
<dbReference type="SUPFAM" id="SSF52172">
    <property type="entry name" value="CheY-like"/>
    <property type="match status" value="1"/>
</dbReference>
<evidence type="ECO:0000256" key="2">
    <source>
        <dbReference type="PROSITE-ProRule" id="PRU00169"/>
    </source>
</evidence>
<dbReference type="PANTHER" id="PTHR44591:SF3">
    <property type="entry name" value="RESPONSE REGULATORY DOMAIN-CONTAINING PROTEIN"/>
    <property type="match status" value="1"/>
</dbReference>
<dbReference type="InterPro" id="IPR011006">
    <property type="entry name" value="CheY-like_superfamily"/>
</dbReference>
<evidence type="ECO:0000313" key="5">
    <source>
        <dbReference type="Proteomes" id="UP001596422"/>
    </source>
</evidence>
<feature type="domain" description="Response regulatory" evidence="3">
    <location>
        <begin position="1"/>
        <end position="103"/>
    </location>
</feature>
<evidence type="ECO:0000313" key="4">
    <source>
        <dbReference type="EMBL" id="MFC6673623.1"/>
    </source>
</evidence>
<comment type="caution">
    <text evidence="4">The sequence shown here is derived from an EMBL/GenBank/DDBJ whole genome shotgun (WGS) entry which is preliminary data.</text>
</comment>
<dbReference type="InterPro" id="IPR001789">
    <property type="entry name" value="Sig_transdc_resp-reg_receiver"/>
</dbReference>
<dbReference type="PANTHER" id="PTHR44591">
    <property type="entry name" value="STRESS RESPONSE REGULATOR PROTEIN 1"/>
    <property type="match status" value="1"/>
</dbReference>
<dbReference type="SMART" id="SM00448">
    <property type="entry name" value="REC"/>
    <property type="match status" value="1"/>
</dbReference>
<evidence type="ECO:0000259" key="3">
    <source>
        <dbReference type="PROSITE" id="PS50110"/>
    </source>
</evidence>
<dbReference type="InterPro" id="IPR050595">
    <property type="entry name" value="Bact_response_regulator"/>
</dbReference>
<dbReference type="Gene3D" id="3.40.50.2300">
    <property type="match status" value="1"/>
</dbReference>
<keyword evidence="5" id="KW-1185">Reference proteome</keyword>
<protein>
    <submittedName>
        <fullName evidence="4">Response regulator</fullName>
    </submittedName>
</protein>
<gene>
    <name evidence="4" type="ORF">ACFQDL_28680</name>
</gene>
<dbReference type="Pfam" id="PF00072">
    <property type="entry name" value="Response_reg"/>
    <property type="match status" value="1"/>
</dbReference>
<dbReference type="CDD" id="cd00156">
    <property type="entry name" value="REC"/>
    <property type="match status" value="1"/>
</dbReference>
<proteinExistence type="predicted"/>
<dbReference type="Proteomes" id="UP001596422">
    <property type="component" value="Unassembled WGS sequence"/>
</dbReference>
<organism evidence="4 5">
    <name type="scientific">Marinobacterium aestuariivivens</name>
    <dbReference type="NCBI Taxonomy" id="1698799"/>
    <lineage>
        <taxon>Bacteria</taxon>
        <taxon>Pseudomonadati</taxon>
        <taxon>Pseudomonadota</taxon>
        <taxon>Gammaproteobacteria</taxon>
        <taxon>Oceanospirillales</taxon>
        <taxon>Oceanospirillaceae</taxon>
        <taxon>Marinobacterium</taxon>
    </lineage>
</organism>
<dbReference type="PROSITE" id="PS50110">
    <property type="entry name" value="RESPONSE_REGULATORY"/>
    <property type="match status" value="1"/>
</dbReference>